<dbReference type="EMBL" id="BTGU01000055">
    <property type="protein sequence ID" value="GMN55050.1"/>
    <property type="molecule type" value="Genomic_DNA"/>
</dbReference>
<evidence type="ECO:0000313" key="2">
    <source>
        <dbReference type="Proteomes" id="UP001187192"/>
    </source>
</evidence>
<comment type="caution">
    <text evidence="1">The sequence shown here is derived from an EMBL/GenBank/DDBJ whole genome shotgun (WGS) entry which is preliminary data.</text>
</comment>
<proteinExistence type="predicted"/>
<sequence>MHGQISPDHLAECKGLREGLGLAQNLGSFGGCSGVGRLKYVVQGVCGGDSLGEDTKIVFCWKT</sequence>
<keyword evidence="2" id="KW-1185">Reference proteome</keyword>
<dbReference type="Gramene" id="FCD_00028919-RA">
    <property type="protein sequence ID" value="FCD_00028919-RA:cds"/>
    <property type="gene ID" value="FCD_00028919"/>
</dbReference>
<gene>
    <name evidence="1" type="ORF">TIFTF001_024171</name>
</gene>
<organism evidence="1 2">
    <name type="scientific">Ficus carica</name>
    <name type="common">Common fig</name>
    <dbReference type="NCBI Taxonomy" id="3494"/>
    <lineage>
        <taxon>Eukaryota</taxon>
        <taxon>Viridiplantae</taxon>
        <taxon>Streptophyta</taxon>
        <taxon>Embryophyta</taxon>
        <taxon>Tracheophyta</taxon>
        <taxon>Spermatophyta</taxon>
        <taxon>Magnoliopsida</taxon>
        <taxon>eudicotyledons</taxon>
        <taxon>Gunneridae</taxon>
        <taxon>Pentapetalae</taxon>
        <taxon>rosids</taxon>
        <taxon>fabids</taxon>
        <taxon>Rosales</taxon>
        <taxon>Moraceae</taxon>
        <taxon>Ficeae</taxon>
        <taxon>Ficus</taxon>
    </lineage>
</organism>
<reference evidence="1" key="1">
    <citation type="submission" date="2023-07" db="EMBL/GenBank/DDBJ databases">
        <title>draft genome sequence of fig (Ficus carica).</title>
        <authorList>
            <person name="Takahashi T."/>
            <person name="Nishimura K."/>
        </authorList>
    </citation>
    <scope>NUCLEOTIDE SEQUENCE</scope>
</reference>
<evidence type="ECO:0000313" key="1">
    <source>
        <dbReference type="EMBL" id="GMN55050.1"/>
    </source>
</evidence>
<dbReference type="Proteomes" id="UP001187192">
    <property type="component" value="Unassembled WGS sequence"/>
</dbReference>
<name>A0AA88AMW4_FICCA</name>
<dbReference type="AlphaFoldDB" id="A0AA88AMW4"/>
<protein>
    <submittedName>
        <fullName evidence="1">Uncharacterized protein</fullName>
    </submittedName>
</protein>
<accession>A0AA88AMW4</accession>